<evidence type="ECO:0000313" key="3">
    <source>
        <dbReference type="Proteomes" id="UP001558652"/>
    </source>
</evidence>
<comment type="caution">
    <text evidence="2">The sequence shown here is derived from an EMBL/GenBank/DDBJ whole genome shotgun (WGS) entry which is preliminary data.</text>
</comment>
<evidence type="ECO:0000313" key="2">
    <source>
        <dbReference type="EMBL" id="KAL1129048.1"/>
    </source>
</evidence>
<dbReference type="Proteomes" id="UP001558652">
    <property type="component" value="Unassembled WGS sequence"/>
</dbReference>
<feature type="region of interest" description="Disordered" evidence="1">
    <location>
        <begin position="327"/>
        <end position="550"/>
    </location>
</feature>
<protein>
    <submittedName>
        <fullName evidence="2">Uncharacterized protein</fullName>
    </submittedName>
</protein>
<dbReference type="AlphaFoldDB" id="A0ABD0YCL7"/>
<name>A0ABD0YCL7_9HEMI</name>
<feature type="compositionally biased region" description="Polar residues" evidence="1">
    <location>
        <begin position="334"/>
        <end position="347"/>
    </location>
</feature>
<organism evidence="2 3">
    <name type="scientific">Ranatra chinensis</name>
    <dbReference type="NCBI Taxonomy" id="642074"/>
    <lineage>
        <taxon>Eukaryota</taxon>
        <taxon>Metazoa</taxon>
        <taxon>Ecdysozoa</taxon>
        <taxon>Arthropoda</taxon>
        <taxon>Hexapoda</taxon>
        <taxon>Insecta</taxon>
        <taxon>Pterygota</taxon>
        <taxon>Neoptera</taxon>
        <taxon>Paraneoptera</taxon>
        <taxon>Hemiptera</taxon>
        <taxon>Heteroptera</taxon>
        <taxon>Panheteroptera</taxon>
        <taxon>Nepomorpha</taxon>
        <taxon>Nepidae</taxon>
        <taxon>Ranatrinae</taxon>
        <taxon>Ranatra</taxon>
    </lineage>
</organism>
<feature type="compositionally biased region" description="Basic and acidic residues" evidence="1">
    <location>
        <begin position="513"/>
        <end position="541"/>
    </location>
</feature>
<feature type="region of interest" description="Disordered" evidence="1">
    <location>
        <begin position="269"/>
        <end position="296"/>
    </location>
</feature>
<feature type="compositionally biased region" description="Polar residues" evidence="1">
    <location>
        <begin position="422"/>
        <end position="436"/>
    </location>
</feature>
<proteinExistence type="predicted"/>
<evidence type="ECO:0000256" key="1">
    <source>
        <dbReference type="SAM" id="MobiDB-lite"/>
    </source>
</evidence>
<accession>A0ABD0YCL7</accession>
<sequence length="550" mass="61718">MAISRNRFGSTFSEPRYERPWDGLRKIRKIPVDWGGGVLSGDSENQVGQSGWRGRWGYGNSESVEFYVERADWEPLMLGGSLRIACRLSARGAARQLTGGRRGHWTLVVQREDLCTPSRQQVYQNMFRLLDAIFSLSDNGQSHKMFYENKKRETTEIAVPYCDLGRLNEIDFLLQKMALWQAGGGGGGRFHGIVKMPGRSSGATTTDDLSDDFGESVKEKVEAVVDDIEEKMHSLVGGGKEQVQNIKEEVNEKKDKIEDMVEDLEDVITKPEEEKKEKNDNAENEEMEHKEEEIKSTDNEMEGIVHMDNTSVDIVIIKAENEERISVKDEDAISTKTFPISPENGSSPLLDEKISKPPSPDFSSSSRKASAASTMVVNHSPDIWTRSSPDTLDHLEPPRSSEIRELQNIKQEIEESIANIPSPDNATSETDATSLNEVAENTMESEEKQTEPDGEVNNNNEEERVESTVSQEDSLEGTTPNNIETQNTDENEKQNINGTPEDHKEMSPSPELDQLKTETNEDVIRDQNSPHENEINTKSEQQDVPSDNIS</sequence>
<keyword evidence="3" id="KW-1185">Reference proteome</keyword>
<feature type="compositionally biased region" description="Low complexity" evidence="1">
    <location>
        <begin position="361"/>
        <end position="373"/>
    </location>
</feature>
<gene>
    <name evidence="2" type="ORF">AAG570_013580</name>
</gene>
<reference evidence="2 3" key="1">
    <citation type="submission" date="2024-07" db="EMBL/GenBank/DDBJ databases">
        <title>Chromosome-level genome assembly of the water stick insect Ranatra chinensis (Heteroptera: Nepidae).</title>
        <authorList>
            <person name="Liu X."/>
        </authorList>
    </citation>
    <scope>NUCLEOTIDE SEQUENCE [LARGE SCALE GENOMIC DNA]</scope>
    <source>
        <strain evidence="2">Cailab_2021Rc</strain>
        <tissue evidence="2">Muscle</tissue>
    </source>
</reference>
<dbReference type="EMBL" id="JBFDAA010000009">
    <property type="protein sequence ID" value="KAL1129048.1"/>
    <property type="molecule type" value="Genomic_DNA"/>
</dbReference>
<feature type="compositionally biased region" description="Basic and acidic residues" evidence="1">
    <location>
        <begin position="391"/>
        <end position="413"/>
    </location>
</feature>
<feature type="compositionally biased region" description="Polar residues" evidence="1">
    <location>
        <begin position="467"/>
        <end position="498"/>
    </location>
</feature>